<dbReference type="AlphaFoldDB" id="A0ABD5MHB4"/>
<evidence type="ECO:0000313" key="3">
    <source>
        <dbReference type="EMBL" id="MFA1611969.1"/>
    </source>
</evidence>
<dbReference type="Proteomes" id="UP001570511">
    <property type="component" value="Unassembled WGS sequence"/>
</dbReference>
<comment type="caution">
    <text evidence="3">The sequence shown here is derived from an EMBL/GenBank/DDBJ whole genome shotgun (WGS) entry which is preliminary data.</text>
</comment>
<accession>A0ABD5MHB4</accession>
<organism evidence="3 4">
    <name type="scientific">Halobellus rubicundus</name>
    <dbReference type="NCBI Taxonomy" id="2996466"/>
    <lineage>
        <taxon>Archaea</taxon>
        <taxon>Methanobacteriati</taxon>
        <taxon>Methanobacteriota</taxon>
        <taxon>Stenosarchaea group</taxon>
        <taxon>Halobacteria</taxon>
        <taxon>Halobacteriales</taxon>
        <taxon>Haloferacaceae</taxon>
        <taxon>Halobellus</taxon>
    </lineage>
</organism>
<dbReference type="EMBL" id="JBGNYA010000001">
    <property type="protein sequence ID" value="MFA1611969.1"/>
    <property type="molecule type" value="Genomic_DNA"/>
</dbReference>
<sequence length="311" mass="34175">MLDELLGRAELKARIEELEEEKRHLERRAEAEEERRSEAVRKRQEAETEINRLEDRIEGLEERVERLSGEDSDVSFRGTADLRGARRDEIISRLDSFATDAEGALTAMVRESVPDPVSEALGERAALVRRAAPCLVCVDDAGLVAAALDPPTAPAAFAEWGEGFRLDRAWFVPENPVWVALVRSDLFALGVYDGADVTLVDDVESDVMGTHSKGGFSQARFERRRDQQVDDHLDRAREVLEAHLGGADGAAEDASALPSADADVVVLGEETVLGRFTDLTDRTAAVDATGEPGPALGDAVREFWTTRLWLL</sequence>
<dbReference type="GO" id="GO:0016787">
    <property type="term" value="F:hydrolase activity"/>
    <property type="evidence" value="ECO:0007669"/>
    <property type="project" value="UniProtKB-KW"/>
</dbReference>
<proteinExistence type="predicted"/>
<feature type="region of interest" description="Disordered" evidence="1">
    <location>
        <begin position="22"/>
        <end position="48"/>
    </location>
</feature>
<dbReference type="Gene3D" id="3.30.420.60">
    <property type="entry name" value="eRF1 domain 2"/>
    <property type="match status" value="1"/>
</dbReference>
<dbReference type="InterPro" id="IPR040783">
    <property type="entry name" value="VLRF1"/>
</dbReference>
<dbReference type="SUPFAM" id="SSF53137">
    <property type="entry name" value="Translational machinery components"/>
    <property type="match status" value="1"/>
</dbReference>
<keyword evidence="3" id="KW-0378">Hydrolase</keyword>
<dbReference type="RefSeq" id="WP_372390459.1">
    <property type="nucleotide sequence ID" value="NZ_JBGNYA010000001.1"/>
</dbReference>
<feature type="domain" description="Actinobacteria/chloroflexi VLRF1 release factor" evidence="2">
    <location>
        <begin position="176"/>
        <end position="308"/>
    </location>
</feature>
<evidence type="ECO:0000259" key="2">
    <source>
        <dbReference type="Pfam" id="PF18859"/>
    </source>
</evidence>
<name>A0ABD5MHB4_9EURY</name>
<evidence type="ECO:0000313" key="4">
    <source>
        <dbReference type="Proteomes" id="UP001570511"/>
    </source>
</evidence>
<dbReference type="Gene3D" id="1.20.5.340">
    <property type="match status" value="1"/>
</dbReference>
<protein>
    <submittedName>
        <fullName evidence="3">Vms1/Ankzf1 family peptidyl-tRNA hydrolase</fullName>
    </submittedName>
</protein>
<gene>
    <name evidence="3" type="ORF">OS889_13250</name>
</gene>
<dbReference type="InterPro" id="IPR042226">
    <property type="entry name" value="eFR1_2_sf"/>
</dbReference>
<reference evidence="3 4" key="1">
    <citation type="submission" date="2024-08" db="EMBL/GenBank/DDBJ databases">
        <title>Halobellus sp. MBLA0158 whole genome sequence.</title>
        <authorList>
            <person name="Hwang C.Y."/>
            <person name="Cho E.-S."/>
            <person name="Seo M.-J."/>
        </authorList>
    </citation>
    <scope>NUCLEOTIDE SEQUENCE [LARGE SCALE GENOMIC DNA]</scope>
    <source>
        <strain evidence="3 4">MBLA0158</strain>
    </source>
</reference>
<dbReference type="Pfam" id="PF18859">
    <property type="entry name" value="acVLRF1"/>
    <property type="match status" value="1"/>
</dbReference>
<evidence type="ECO:0000256" key="1">
    <source>
        <dbReference type="SAM" id="MobiDB-lite"/>
    </source>
</evidence>
<keyword evidence="4" id="KW-1185">Reference proteome</keyword>